<sequence>MLLRDAEYSFDKSTSNWRYTGEGQVPDDELLLGKPHEEETEISTSAQPTKEQVALAVFTLEQVTLRSDTFSYVVASTFYGAPFKECKGRD</sequence>
<proteinExistence type="predicted"/>
<name>A0A3T0KX18_9BACI</name>
<reference evidence="1 2" key="1">
    <citation type="submission" date="2018-01" db="EMBL/GenBank/DDBJ databases">
        <title>Bacillus asahii Genome sequencing and assembly.</title>
        <authorList>
            <person name="Jiang H."/>
            <person name="Feng Y."/>
            <person name="Zhao F."/>
            <person name="Lin X."/>
        </authorList>
    </citation>
    <scope>NUCLEOTIDE SEQUENCE [LARGE SCALE GENOMIC DNA]</scope>
    <source>
        <strain evidence="1 2">OM18</strain>
    </source>
</reference>
<dbReference type="AlphaFoldDB" id="A0A3T0KX18"/>
<protein>
    <submittedName>
        <fullName evidence="1">Uncharacterized protein</fullName>
    </submittedName>
</protein>
<dbReference type="Proteomes" id="UP000283095">
    <property type="component" value="Chromosome"/>
</dbReference>
<evidence type="ECO:0000313" key="2">
    <source>
        <dbReference type="Proteomes" id="UP000283095"/>
    </source>
</evidence>
<organism evidence="1 2">
    <name type="scientific">Peribacillus asahii</name>
    <dbReference type="NCBI Taxonomy" id="228899"/>
    <lineage>
        <taxon>Bacteria</taxon>
        <taxon>Bacillati</taxon>
        <taxon>Bacillota</taxon>
        <taxon>Bacilli</taxon>
        <taxon>Bacillales</taxon>
        <taxon>Bacillaceae</taxon>
        <taxon>Peribacillus</taxon>
    </lineage>
</organism>
<dbReference type="KEGG" id="pasa:BAOM_4300"/>
<accession>A0A3T0KX18</accession>
<dbReference type="EMBL" id="CP026095">
    <property type="protein sequence ID" value="AZV44880.1"/>
    <property type="molecule type" value="Genomic_DNA"/>
</dbReference>
<gene>
    <name evidence="1" type="ORF">BAOM_4300</name>
</gene>
<evidence type="ECO:0000313" key="1">
    <source>
        <dbReference type="EMBL" id="AZV44880.1"/>
    </source>
</evidence>